<dbReference type="InterPro" id="IPR009241">
    <property type="entry name" value="HigB-like"/>
</dbReference>
<dbReference type="Proteomes" id="UP000215828">
    <property type="component" value="Unassembled WGS sequence"/>
</dbReference>
<reference evidence="3 4" key="3">
    <citation type="submission" date="2017-09" db="EMBL/GenBank/DDBJ databases">
        <title>Tripartite evolution among Lactobacillus johnsonii, Lactobacillus taiwanensis, Lactobacillus reuteri and their rodent host.</title>
        <authorList>
            <person name="Wang T."/>
            <person name="Knowles S."/>
            <person name="Cheng C."/>
        </authorList>
    </citation>
    <scope>NUCLEOTIDE SEQUENCE [LARGE SCALE GENOMIC DNA]</scope>
    <source>
        <strain evidence="2 3">609q</strain>
        <strain evidence="1 4">609u</strain>
    </source>
</reference>
<reference evidence="1" key="2">
    <citation type="submission" date="2017-05" db="EMBL/GenBank/DDBJ databases">
        <authorList>
            <person name="Lin X.B."/>
            <person name="Stothard P."/>
            <person name="Tasseva G."/>
            <person name="Walter J."/>
        </authorList>
    </citation>
    <scope>NUCLEOTIDE SEQUENCE</scope>
    <source>
        <strain evidence="1">609u</strain>
    </source>
</reference>
<dbReference type="AlphaFoldDB" id="A0A256LE87"/>
<keyword evidence="4" id="KW-1185">Reference proteome</keyword>
<dbReference type="EMBL" id="NGNV01000016">
    <property type="protein sequence ID" value="OYR88169.1"/>
    <property type="molecule type" value="Genomic_DNA"/>
</dbReference>
<protein>
    <submittedName>
        <fullName evidence="2">Addiction module toxin RelE</fullName>
    </submittedName>
</protein>
<sequence length="116" mass="13989">MFEFEYYDWDEFSNFLESLPEKERVKFAGTIAKIENRGFYVAAKQRWTRKISGQINLLEIRSKFSSNIVRAPYFRSSNGKYVITHGFRKKSQKMPKKELDKALERRRLYEERYGVD</sequence>
<gene>
    <name evidence="1" type="ORF">CBF53_04885</name>
    <name evidence="2" type="ORF">CBF70_05635</name>
</gene>
<evidence type="ECO:0000313" key="4">
    <source>
        <dbReference type="Proteomes" id="UP000216316"/>
    </source>
</evidence>
<accession>A0A256LE87</accession>
<evidence type="ECO:0000313" key="2">
    <source>
        <dbReference type="EMBL" id="OYR91758.1"/>
    </source>
</evidence>
<dbReference type="Proteomes" id="UP000216316">
    <property type="component" value="Unassembled WGS sequence"/>
</dbReference>
<reference evidence="2 3" key="1">
    <citation type="submission" date="2017-04" db="EMBL/GenBank/DDBJ databases">
        <authorList>
            <person name="Afonso C.L."/>
            <person name="Miller P.J."/>
            <person name="Scott M.A."/>
            <person name="Spackman E."/>
            <person name="Goraichik I."/>
            <person name="Dimitrov K.M."/>
            <person name="Suarez D.L."/>
            <person name="Swayne D.E."/>
        </authorList>
    </citation>
    <scope>NUCLEOTIDE SEQUENCE [LARGE SCALE GENOMIC DNA]</scope>
    <source>
        <strain evidence="2 3">609q</strain>
    </source>
</reference>
<evidence type="ECO:0000313" key="3">
    <source>
        <dbReference type="Proteomes" id="UP000215828"/>
    </source>
</evidence>
<organism evidence="2 3">
    <name type="scientific">Lactobacillus taiwanensis</name>
    <dbReference type="NCBI Taxonomy" id="508451"/>
    <lineage>
        <taxon>Bacteria</taxon>
        <taxon>Bacillati</taxon>
        <taxon>Bacillota</taxon>
        <taxon>Bacilli</taxon>
        <taxon>Lactobacillales</taxon>
        <taxon>Lactobacillaceae</taxon>
        <taxon>Lactobacillus</taxon>
    </lineage>
</organism>
<dbReference type="RefSeq" id="WP_094496798.1">
    <property type="nucleotide sequence ID" value="NZ_NGNV01000016.1"/>
</dbReference>
<dbReference type="Pfam" id="PF05973">
    <property type="entry name" value="Gp49"/>
    <property type="match status" value="1"/>
</dbReference>
<proteinExistence type="predicted"/>
<name>A0A256LE87_9LACO</name>
<comment type="caution">
    <text evidence="2">The sequence shown here is derived from an EMBL/GenBank/DDBJ whole genome shotgun (WGS) entry which is preliminary data.</text>
</comment>
<dbReference type="EMBL" id="NGNX01000017">
    <property type="protein sequence ID" value="OYR91758.1"/>
    <property type="molecule type" value="Genomic_DNA"/>
</dbReference>
<evidence type="ECO:0000313" key="1">
    <source>
        <dbReference type="EMBL" id="OYR88169.1"/>
    </source>
</evidence>